<organism evidence="1 2">
    <name type="scientific">Pseudomonas syringae pv. maculicola</name>
    <dbReference type="NCBI Taxonomy" id="59511"/>
    <lineage>
        <taxon>Bacteria</taxon>
        <taxon>Pseudomonadati</taxon>
        <taxon>Pseudomonadota</taxon>
        <taxon>Gammaproteobacteria</taxon>
        <taxon>Pseudomonadales</taxon>
        <taxon>Pseudomonadaceae</taxon>
        <taxon>Pseudomonas</taxon>
    </lineage>
</organism>
<sequence length="66" mass="7153">VIGGVVSYSIYGPKATAALSEKDHLIEEKRHIELTLKKQSRLLGDLLAFETSLQDLKTRIDGAASG</sequence>
<name>A0A3M2VPA2_PSEYM</name>
<evidence type="ECO:0000313" key="2">
    <source>
        <dbReference type="Proteomes" id="UP000282378"/>
    </source>
</evidence>
<feature type="non-terminal residue" evidence="1">
    <location>
        <position position="66"/>
    </location>
</feature>
<proteinExistence type="predicted"/>
<dbReference type="AlphaFoldDB" id="A0A3M2VPA2"/>
<comment type="caution">
    <text evidence="1">The sequence shown here is derived from an EMBL/GenBank/DDBJ whole genome shotgun (WGS) entry which is preliminary data.</text>
</comment>
<protein>
    <submittedName>
        <fullName evidence="1">Putative Binary cytotoxin component</fullName>
    </submittedName>
</protein>
<dbReference type="Proteomes" id="UP000282378">
    <property type="component" value="Unassembled WGS sequence"/>
</dbReference>
<dbReference type="EMBL" id="RBNL01003991">
    <property type="protein sequence ID" value="RML40992.1"/>
    <property type="molecule type" value="Genomic_DNA"/>
</dbReference>
<accession>A0A3M2VPA2</accession>
<feature type="non-terminal residue" evidence="1">
    <location>
        <position position="1"/>
    </location>
</feature>
<reference evidence="1 2" key="1">
    <citation type="submission" date="2018-08" db="EMBL/GenBank/DDBJ databases">
        <title>Recombination of ecologically and evolutionarily significant loci maintains genetic cohesion in the Pseudomonas syringae species complex.</title>
        <authorList>
            <person name="Dillon M."/>
            <person name="Thakur S."/>
            <person name="Almeida R.N.D."/>
            <person name="Weir B.S."/>
            <person name="Guttman D.S."/>
        </authorList>
    </citation>
    <scope>NUCLEOTIDE SEQUENCE [LARGE SCALE GENOMIC DNA]</scope>
    <source>
        <strain evidence="1 2">88_10</strain>
    </source>
</reference>
<gene>
    <name evidence="1" type="ORF">APX70_07218</name>
</gene>
<evidence type="ECO:0000313" key="1">
    <source>
        <dbReference type="EMBL" id="RML40992.1"/>
    </source>
</evidence>